<dbReference type="InterPro" id="IPR011047">
    <property type="entry name" value="Quinoprotein_ADH-like_sf"/>
</dbReference>
<feature type="compositionally biased region" description="Acidic residues" evidence="1">
    <location>
        <begin position="16"/>
        <end position="28"/>
    </location>
</feature>
<keyword evidence="2" id="KW-1133">Transmembrane helix</keyword>
<keyword evidence="2" id="KW-0812">Transmembrane</keyword>
<protein>
    <submittedName>
        <fullName evidence="4">PQQ-like beta-propeller repeat protein</fullName>
    </submittedName>
</protein>
<feature type="domain" description="Pyrrolo-quinoline quinone repeat" evidence="3">
    <location>
        <begin position="456"/>
        <end position="569"/>
    </location>
</feature>
<evidence type="ECO:0000256" key="2">
    <source>
        <dbReference type="SAM" id="Phobius"/>
    </source>
</evidence>
<dbReference type="EMBL" id="JALQCY010000003">
    <property type="protein sequence ID" value="MCK9793940.1"/>
    <property type="molecule type" value="Genomic_DNA"/>
</dbReference>
<comment type="caution">
    <text evidence="4">The sequence shown here is derived from an EMBL/GenBank/DDBJ whole genome shotgun (WGS) entry which is preliminary data.</text>
</comment>
<organism evidence="4 5">
    <name type="scientific">Isoptericola peretonis</name>
    <dbReference type="NCBI Taxonomy" id="2918523"/>
    <lineage>
        <taxon>Bacteria</taxon>
        <taxon>Bacillati</taxon>
        <taxon>Actinomycetota</taxon>
        <taxon>Actinomycetes</taxon>
        <taxon>Micrococcales</taxon>
        <taxon>Promicromonosporaceae</taxon>
        <taxon>Isoptericola</taxon>
    </lineage>
</organism>
<dbReference type="RefSeq" id="WP_416343800.1">
    <property type="nucleotide sequence ID" value="NZ_JALQCY010000003.1"/>
</dbReference>
<feature type="compositionally biased region" description="Acidic residues" evidence="1">
    <location>
        <begin position="52"/>
        <end position="64"/>
    </location>
</feature>
<proteinExistence type="predicted"/>
<feature type="transmembrane region" description="Helical" evidence="2">
    <location>
        <begin position="97"/>
        <end position="117"/>
    </location>
</feature>
<evidence type="ECO:0000313" key="5">
    <source>
        <dbReference type="Proteomes" id="UP001651050"/>
    </source>
</evidence>
<gene>
    <name evidence="4" type="ORF">M1843_09310</name>
</gene>
<feature type="compositionally biased region" description="Low complexity" evidence="1">
    <location>
        <begin position="65"/>
        <end position="74"/>
    </location>
</feature>
<dbReference type="InterPro" id="IPR015943">
    <property type="entry name" value="WD40/YVTN_repeat-like_dom_sf"/>
</dbReference>
<name>A0ABT0J371_9MICO</name>
<dbReference type="Gene3D" id="2.130.10.10">
    <property type="entry name" value="YVTN repeat-like/Quinoprotein amine dehydrogenase"/>
    <property type="match status" value="2"/>
</dbReference>
<dbReference type="Pfam" id="PF13360">
    <property type="entry name" value="PQQ_2"/>
    <property type="match status" value="1"/>
</dbReference>
<accession>A0ABT0J371</accession>
<dbReference type="Proteomes" id="UP001651050">
    <property type="component" value="Unassembled WGS sequence"/>
</dbReference>
<dbReference type="SUPFAM" id="SSF50998">
    <property type="entry name" value="Quinoprotein alcohol dehydrogenase-like"/>
    <property type="match status" value="1"/>
</dbReference>
<evidence type="ECO:0000313" key="4">
    <source>
        <dbReference type="EMBL" id="MCK9793940.1"/>
    </source>
</evidence>
<feature type="compositionally biased region" description="Basic and acidic residues" evidence="1">
    <location>
        <begin position="1"/>
        <end position="12"/>
    </location>
</feature>
<reference evidence="4 5" key="1">
    <citation type="submission" date="2022-02" db="EMBL/GenBank/DDBJ databases">
        <title>The car tank lid bacteriome: a reservoir of bacteria with potential in bioremediation of fuel.</title>
        <authorList>
            <person name="Vidal-Verdu A."/>
            <person name="Gomez-Martinez D."/>
            <person name="Latorre-Perez A."/>
            <person name="Pereto J."/>
            <person name="Porcar M."/>
        </authorList>
    </citation>
    <scope>NUCLEOTIDE SEQUENCE [LARGE SCALE GENOMIC DNA]</scope>
    <source>
        <strain evidence="4 5">4D.3</strain>
    </source>
</reference>
<keyword evidence="5" id="KW-1185">Reference proteome</keyword>
<feature type="region of interest" description="Disordered" evidence="1">
    <location>
        <begin position="1"/>
        <end position="81"/>
    </location>
</feature>
<keyword evidence="2" id="KW-0472">Membrane</keyword>
<evidence type="ECO:0000259" key="3">
    <source>
        <dbReference type="Pfam" id="PF13360"/>
    </source>
</evidence>
<sequence length="590" mass="61035">MGRRHGGDRDAYTFDLDPDDPASDDVEDVGAAPVVRTTRRAPGTGTLLIDLDPTDDADADEDAADGPSGSASPPGGVGPTLREVVGRLRGALRGRRLVAAVVLVAAALTAVVVDTVGDRARLAALRAAPGGVLDLSDEPREVWQVAAEDGVPGSLVGVLGGLVVAQHEDELFGLDVETGERRWEARLPDGASSCGPGMQLWSGGFEAVPVERLVCVSATSGDGAADDSRVRSTVTVVDAGGAVVATREVGVAHSMLFPGSGGGLVGLEWVGEASPVDPRVADDVVSGAAGAGAIPDGYDLRVRFEDAATGELRWASTVPFDGTVDPALCVRWAEDGTTSGVDLRGGVQAVVTDRAVWLGGCGIDAWFTPDGVRLDRPDDPSTFQGFSVEPLTGGGYVARVGADGAGGQDPDHADRLLRDDGSEAREVRGSYLVPLSTDGGGDGVHLERRGGATVGTDDGGDELWRTDVRSTSVLVRTSQVALVVDEGRRVYGLDLGTGEVLWMRPDLVEGLDALGAYGPRFVEAAFTDGRLAAFVVPDYSRGDVVHWVALDADTGSQLWQVELGGDGWGVQLAVAGRLVRWSPTEIVGLG</sequence>
<evidence type="ECO:0000256" key="1">
    <source>
        <dbReference type="SAM" id="MobiDB-lite"/>
    </source>
</evidence>
<dbReference type="InterPro" id="IPR002372">
    <property type="entry name" value="PQQ_rpt_dom"/>
</dbReference>